<comment type="caution">
    <text evidence="1">The sequence shown here is derived from an EMBL/GenBank/DDBJ whole genome shotgun (WGS) entry which is preliminary data.</text>
</comment>
<dbReference type="Pfam" id="PF11743">
    <property type="entry name" value="DUF3301"/>
    <property type="match status" value="1"/>
</dbReference>
<name>A0ABS0AL81_9GAMM</name>
<evidence type="ECO:0008006" key="3">
    <source>
        <dbReference type="Google" id="ProtNLM"/>
    </source>
</evidence>
<accession>A0ABS0AL81</accession>
<reference evidence="1 2" key="1">
    <citation type="submission" date="2012-09" db="EMBL/GenBank/DDBJ databases">
        <title>Genome Sequence of alkane-degrading Bacterium Alcanivorax sp. 521-1.</title>
        <authorList>
            <person name="Lai Q."/>
            <person name="Shao Z."/>
        </authorList>
    </citation>
    <scope>NUCLEOTIDE SEQUENCE [LARGE SCALE GENOMIC DNA]</scope>
    <source>
        <strain evidence="1 2">521-1</strain>
    </source>
</reference>
<evidence type="ECO:0000313" key="2">
    <source>
        <dbReference type="Proteomes" id="UP000662703"/>
    </source>
</evidence>
<protein>
    <recommendedName>
        <fullName evidence="3">DUF3301 domain-containing protein</fullName>
    </recommendedName>
</protein>
<dbReference type="Proteomes" id="UP000662703">
    <property type="component" value="Unassembled WGS sequence"/>
</dbReference>
<evidence type="ECO:0000313" key="1">
    <source>
        <dbReference type="EMBL" id="MBF5054883.1"/>
    </source>
</evidence>
<gene>
    <name evidence="1" type="ORF">Y5W_00177</name>
</gene>
<dbReference type="InterPro" id="IPR021732">
    <property type="entry name" value="DUF3301"/>
</dbReference>
<keyword evidence="2" id="KW-1185">Reference proteome</keyword>
<organism evidence="1 2">
    <name type="scientific">Alloalcanivorax profundimaris</name>
    <dbReference type="NCBI Taxonomy" id="2735259"/>
    <lineage>
        <taxon>Bacteria</taxon>
        <taxon>Pseudomonadati</taxon>
        <taxon>Pseudomonadota</taxon>
        <taxon>Gammaproteobacteria</taxon>
        <taxon>Oceanospirillales</taxon>
        <taxon>Alcanivoracaceae</taxon>
        <taxon>Alloalcanivorax</taxon>
    </lineage>
</organism>
<dbReference type="RefSeq" id="WP_161382825.1">
    <property type="nucleotide sequence ID" value="NZ_ARXX01000002.1"/>
</dbReference>
<dbReference type="EMBL" id="ARXX01000002">
    <property type="protein sequence ID" value="MBF5054883.1"/>
    <property type="molecule type" value="Genomic_DNA"/>
</dbReference>
<sequence length="113" mass="13293">MNLALTDLLLLAALVIGAALFWRAQRIRETTLRVTRRHCEREEVLLLDQTVGLKRLRLRRDGEGRLRLWRVYEFEFTVTGGERYRGETLVTGDRVVRVTLPPHRFSQEPDQLH</sequence>
<proteinExistence type="predicted"/>